<dbReference type="InterPro" id="IPR007130">
    <property type="entry name" value="DAGAT"/>
</dbReference>
<evidence type="ECO:0000259" key="4">
    <source>
        <dbReference type="Pfam" id="PF12146"/>
    </source>
</evidence>
<evidence type="ECO:0000256" key="1">
    <source>
        <dbReference type="ARBA" id="ARBA00005420"/>
    </source>
</evidence>
<dbReference type="PANTHER" id="PTHR22753">
    <property type="entry name" value="TRANSMEMBRANE PROTEIN 68"/>
    <property type="match status" value="1"/>
</dbReference>
<evidence type="ECO:0000313" key="5">
    <source>
        <dbReference type="EMBL" id="KAF5735853.1"/>
    </source>
</evidence>
<keyword evidence="3" id="KW-0012">Acyltransferase</keyword>
<dbReference type="InParanoid" id="A0A7J7CP38"/>
<dbReference type="PANTHER" id="PTHR22753:SF24">
    <property type="entry name" value="ESTERASE_LIPASE_THIOESTERASE FAMILY PROTEIN"/>
    <property type="match status" value="1"/>
</dbReference>
<dbReference type="EMBL" id="JAAARO010000015">
    <property type="protein sequence ID" value="KAF5735853.1"/>
    <property type="molecule type" value="Genomic_DNA"/>
</dbReference>
<dbReference type="InterPro" id="IPR022742">
    <property type="entry name" value="Hydrolase_4"/>
</dbReference>
<sequence>MAATGASIFAAGLSSRFHRDITTRRFSVSTEQHTITISSVPTTSTVTTGTNISNHRGFDKSREVGQPAKIHKWSLSLLEESEDLEMKTRKSFRDYFQEASDLVRSDGGDGQPRWFSPLDCGPPGVNSPLLLYLPGLVGVGLGLIRHHHRLGKIFDVWCLHIPLKDRTSFHDLVKQVETRVRSESSRSPDRPIYLVGESFGACLALAVAARNPDIDLVLILVNPATSFNKSYLQTLIPLLELIPNQFPLDLPNVLNSITGDPLWTVMDSVVKGLPLQQLVGEKLSQDMFAISSYLSVVADVLPKETLLWKLKMLKSSSAFVTSQLHAVEAQTLILSSGRDELLPSEEEGVRLRRALPKCEIRRFNEKGHFLLWEDDVDLVTVIKGANFYRRGKVMDCASDYLPPTPLEFKNIYESNRFITGVTSPVMFSTLQNGEIVRGLAGIPSEGPVILVGYHMLLGFELFPLVSEFLLERNIILRGIAHPMLFKKLKEGPFPESQQFDTMRIMGAVPVSGMNMHKLLSSKSHVLLYPGGVREALHRKGEEYKLFWPEQSEFVRMAAKFGAKIIPFGVVGEDDIGELILDYDDQKKIPFLRDLNNQILEEVVRLRVDVNGEVANQEICLPGVVPKLPGRFYFYFGKPIETEGRKELLRDREKAQEVYLQVKSEVECCLAYLREKRESDPYRSLPSRMIYQATHGLDSEIPTFEI</sequence>
<accession>A0A7J7CP38</accession>
<keyword evidence="2" id="KW-0808">Transferase</keyword>
<dbReference type="CDD" id="cd07987">
    <property type="entry name" value="LPLAT_MGAT-like"/>
    <property type="match status" value="1"/>
</dbReference>
<evidence type="ECO:0000256" key="3">
    <source>
        <dbReference type="ARBA" id="ARBA00023315"/>
    </source>
</evidence>
<dbReference type="GO" id="GO:0004144">
    <property type="term" value="F:diacylglycerol O-acyltransferase activity"/>
    <property type="evidence" value="ECO:0007669"/>
    <property type="project" value="UniProtKB-ARBA"/>
</dbReference>
<comment type="caution">
    <text evidence="5">The sequence shown here is derived from an EMBL/GenBank/DDBJ whole genome shotgun (WGS) entry which is preliminary data.</text>
</comment>
<dbReference type="Gene3D" id="3.40.50.1820">
    <property type="entry name" value="alpha/beta hydrolase"/>
    <property type="match status" value="1"/>
</dbReference>
<dbReference type="Pfam" id="PF12146">
    <property type="entry name" value="Hydrolase_4"/>
    <property type="match status" value="1"/>
</dbReference>
<dbReference type="SUPFAM" id="SSF53474">
    <property type="entry name" value="alpha/beta-Hydrolases"/>
    <property type="match status" value="1"/>
</dbReference>
<evidence type="ECO:0000256" key="2">
    <source>
        <dbReference type="ARBA" id="ARBA00022679"/>
    </source>
</evidence>
<feature type="domain" description="Serine aminopeptidase S33" evidence="4">
    <location>
        <begin position="167"/>
        <end position="374"/>
    </location>
</feature>
<proteinExistence type="inferred from homology"/>
<comment type="similarity">
    <text evidence="1">Belongs to the diacylglycerol acyltransferase family.</text>
</comment>
<name>A0A7J7CP38_TRIWF</name>
<dbReference type="GO" id="GO:0016020">
    <property type="term" value="C:membrane"/>
    <property type="evidence" value="ECO:0007669"/>
    <property type="project" value="TreeGrafter"/>
</dbReference>
<evidence type="ECO:0000313" key="6">
    <source>
        <dbReference type="Proteomes" id="UP000593562"/>
    </source>
</evidence>
<dbReference type="FunCoup" id="A0A7J7CP38">
    <property type="interactions" value="292"/>
</dbReference>
<dbReference type="Proteomes" id="UP000593562">
    <property type="component" value="Unassembled WGS sequence"/>
</dbReference>
<reference evidence="5 6" key="1">
    <citation type="journal article" date="2020" name="Nat. Commun.">
        <title>Genome of Tripterygium wilfordii and identification of cytochrome P450 involved in triptolide biosynthesis.</title>
        <authorList>
            <person name="Tu L."/>
            <person name="Su P."/>
            <person name="Zhang Z."/>
            <person name="Gao L."/>
            <person name="Wang J."/>
            <person name="Hu T."/>
            <person name="Zhou J."/>
            <person name="Zhang Y."/>
            <person name="Zhao Y."/>
            <person name="Liu Y."/>
            <person name="Song Y."/>
            <person name="Tong Y."/>
            <person name="Lu Y."/>
            <person name="Yang J."/>
            <person name="Xu C."/>
            <person name="Jia M."/>
            <person name="Peters R.J."/>
            <person name="Huang L."/>
            <person name="Gao W."/>
        </authorList>
    </citation>
    <scope>NUCLEOTIDE SEQUENCE [LARGE SCALE GENOMIC DNA]</scope>
    <source>
        <strain evidence="6">cv. XIE 37</strain>
        <tissue evidence="5">Leaf</tissue>
    </source>
</reference>
<protein>
    <submittedName>
        <fullName evidence="5">Esterase/lipase/thioesterase family protein isoform 1</fullName>
    </submittedName>
</protein>
<dbReference type="OrthoDB" id="44277at2759"/>
<dbReference type="Pfam" id="PF03982">
    <property type="entry name" value="DAGAT"/>
    <property type="match status" value="1"/>
</dbReference>
<organism evidence="5 6">
    <name type="scientific">Tripterygium wilfordii</name>
    <name type="common">Thunder God vine</name>
    <dbReference type="NCBI Taxonomy" id="458696"/>
    <lineage>
        <taxon>Eukaryota</taxon>
        <taxon>Viridiplantae</taxon>
        <taxon>Streptophyta</taxon>
        <taxon>Embryophyta</taxon>
        <taxon>Tracheophyta</taxon>
        <taxon>Spermatophyta</taxon>
        <taxon>Magnoliopsida</taxon>
        <taxon>eudicotyledons</taxon>
        <taxon>Gunneridae</taxon>
        <taxon>Pentapetalae</taxon>
        <taxon>rosids</taxon>
        <taxon>fabids</taxon>
        <taxon>Celastrales</taxon>
        <taxon>Celastraceae</taxon>
        <taxon>Tripterygium</taxon>
    </lineage>
</organism>
<keyword evidence="6" id="KW-1185">Reference proteome</keyword>
<dbReference type="InterPro" id="IPR029058">
    <property type="entry name" value="AB_hydrolase_fold"/>
</dbReference>
<gene>
    <name evidence="5" type="ORF">HS088_TW15G01369</name>
</gene>
<dbReference type="AlphaFoldDB" id="A0A7J7CP38"/>
<dbReference type="GO" id="GO:0019432">
    <property type="term" value="P:triglyceride biosynthetic process"/>
    <property type="evidence" value="ECO:0007669"/>
    <property type="project" value="UniProtKB-ARBA"/>
</dbReference>